<dbReference type="Proteomes" id="UP000675409">
    <property type="component" value="Unassembled WGS sequence"/>
</dbReference>
<keyword evidence="2" id="KW-0812">Transmembrane</keyword>
<organism evidence="3 4">
    <name type="scientific">Myceligenerans indicum</name>
    <dbReference type="NCBI Taxonomy" id="2593663"/>
    <lineage>
        <taxon>Bacteria</taxon>
        <taxon>Bacillati</taxon>
        <taxon>Actinomycetota</taxon>
        <taxon>Actinomycetes</taxon>
        <taxon>Micrococcales</taxon>
        <taxon>Promicromonosporaceae</taxon>
        <taxon>Myceligenerans</taxon>
    </lineage>
</organism>
<evidence type="ECO:0000256" key="1">
    <source>
        <dbReference type="SAM" id="MobiDB-lite"/>
    </source>
</evidence>
<gene>
    <name evidence="3" type="ORF">HGK34_07480</name>
</gene>
<dbReference type="EMBL" id="JABBYC010000008">
    <property type="protein sequence ID" value="MBL0886114.1"/>
    <property type="molecule type" value="Genomic_DNA"/>
</dbReference>
<keyword evidence="4" id="KW-1185">Reference proteome</keyword>
<protein>
    <submittedName>
        <fullName evidence="3">Uncharacterized protein</fullName>
    </submittedName>
</protein>
<evidence type="ECO:0000313" key="3">
    <source>
        <dbReference type="EMBL" id="MBL0886114.1"/>
    </source>
</evidence>
<accession>A0ABS1LIY7</accession>
<dbReference type="RefSeq" id="WP_201845951.1">
    <property type="nucleotide sequence ID" value="NZ_JABBYC010000008.1"/>
</dbReference>
<feature type="compositionally biased region" description="Low complexity" evidence="1">
    <location>
        <begin position="409"/>
        <end position="430"/>
    </location>
</feature>
<reference evidence="3 4" key="1">
    <citation type="journal article" date="2021" name="Arch. Microbiol.">
        <title>Myceligenerans indicum sp. nov., an actinobacterium isolated from mangrove sediment of Sundarbans, India.</title>
        <authorList>
            <person name="Asha K."/>
            <person name="Bhadury P."/>
        </authorList>
    </citation>
    <scope>NUCLEOTIDE SEQUENCE [LARGE SCALE GENOMIC DNA]</scope>
    <source>
        <strain evidence="3 4">I2</strain>
    </source>
</reference>
<evidence type="ECO:0000256" key="2">
    <source>
        <dbReference type="SAM" id="Phobius"/>
    </source>
</evidence>
<keyword evidence="2" id="KW-0472">Membrane</keyword>
<feature type="transmembrane region" description="Helical" evidence="2">
    <location>
        <begin position="45"/>
        <end position="66"/>
    </location>
</feature>
<feature type="region of interest" description="Disordered" evidence="1">
    <location>
        <begin position="88"/>
        <end position="115"/>
    </location>
</feature>
<keyword evidence="2" id="KW-1133">Transmembrane helix</keyword>
<feature type="compositionally biased region" description="Gly residues" evidence="1">
    <location>
        <begin position="394"/>
        <end position="408"/>
    </location>
</feature>
<name>A0ABS1LIY7_9MICO</name>
<feature type="compositionally biased region" description="Low complexity" evidence="1">
    <location>
        <begin position="94"/>
        <end position="112"/>
    </location>
</feature>
<feature type="region of interest" description="Disordered" evidence="1">
    <location>
        <begin position="394"/>
        <end position="473"/>
    </location>
</feature>
<comment type="caution">
    <text evidence="3">The sequence shown here is derived from an EMBL/GenBank/DDBJ whole genome shotgun (WGS) entry which is preliminary data.</text>
</comment>
<evidence type="ECO:0000313" key="4">
    <source>
        <dbReference type="Proteomes" id="UP000675409"/>
    </source>
</evidence>
<sequence>MSDHMSDQEFVSRLRDTAFDAAGSSTLDVDMVLRSSRRKHVARRAGYAAAAGVVLSTAGFGAAGALPGVPGLWSDGPVQVSPLSSAAVDGDTVGAQPAPTAGATASATGPSSIPDGSVQLTKVGPHVRQVTRPVTVMVDEDTAVVDLGIAAWSDRLRFLARIDLGTKDGSTVWQGLRIVAGTDQDFRTMAGGGTAGTLLWDGVTNDAIVRRADGGSSLVFGLTSDVASGAQHLVLDEPLDAGDPSTTSVEIAPFDVLGDGEVWFRVAEVSSPVEPRGFVYTDGERWGTSWCRTTSPECTVTYDPAGGVVGTPARAELPALITDLGRAMTDAEDRPVVAAMEACVSARGDAPWTAPSDMTEDTLGVVPDGVDAGRWRLCLIDLTEAAVAVQQGLIGPGEDAGSGSGTSGGTAPTTPGPSPSGSEQPGSTGPIETVTDGVGSILEGVIDGLGNVLGGGTTENDDATDVLPGDSGG</sequence>
<proteinExistence type="predicted"/>